<feature type="compositionally biased region" description="Polar residues" evidence="1">
    <location>
        <begin position="1"/>
        <end position="10"/>
    </location>
</feature>
<evidence type="ECO:0000313" key="2">
    <source>
        <dbReference type="EMBL" id="QDU19683.1"/>
    </source>
</evidence>
<organism evidence="2 3">
    <name type="scientific">Urbifossiella limnaea</name>
    <dbReference type="NCBI Taxonomy" id="2528023"/>
    <lineage>
        <taxon>Bacteria</taxon>
        <taxon>Pseudomonadati</taxon>
        <taxon>Planctomycetota</taxon>
        <taxon>Planctomycetia</taxon>
        <taxon>Gemmatales</taxon>
        <taxon>Gemmataceae</taxon>
        <taxon>Urbifossiella</taxon>
    </lineage>
</organism>
<evidence type="ECO:0000256" key="1">
    <source>
        <dbReference type="SAM" id="MobiDB-lite"/>
    </source>
</evidence>
<feature type="region of interest" description="Disordered" evidence="1">
    <location>
        <begin position="1"/>
        <end position="20"/>
    </location>
</feature>
<gene>
    <name evidence="2" type="ORF">ETAA1_16130</name>
</gene>
<protein>
    <submittedName>
        <fullName evidence="2">Uncharacterized protein</fullName>
    </submittedName>
</protein>
<evidence type="ECO:0000313" key="3">
    <source>
        <dbReference type="Proteomes" id="UP000319576"/>
    </source>
</evidence>
<keyword evidence="3" id="KW-1185">Reference proteome</keyword>
<reference evidence="2 3" key="1">
    <citation type="submission" date="2019-02" db="EMBL/GenBank/DDBJ databases">
        <title>Deep-cultivation of Planctomycetes and their phenomic and genomic characterization uncovers novel biology.</title>
        <authorList>
            <person name="Wiegand S."/>
            <person name="Jogler M."/>
            <person name="Boedeker C."/>
            <person name="Pinto D."/>
            <person name="Vollmers J."/>
            <person name="Rivas-Marin E."/>
            <person name="Kohn T."/>
            <person name="Peeters S.H."/>
            <person name="Heuer A."/>
            <person name="Rast P."/>
            <person name="Oberbeckmann S."/>
            <person name="Bunk B."/>
            <person name="Jeske O."/>
            <person name="Meyerdierks A."/>
            <person name="Storesund J.E."/>
            <person name="Kallscheuer N."/>
            <person name="Luecker S."/>
            <person name="Lage O.M."/>
            <person name="Pohl T."/>
            <person name="Merkel B.J."/>
            <person name="Hornburger P."/>
            <person name="Mueller R.-W."/>
            <person name="Bruemmer F."/>
            <person name="Labrenz M."/>
            <person name="Spormann A.M."/>
            <person name="Op den Camp H."/>
            <person name="Overmann J."/>
            <person name="Amann R."/>
            <person name="Jetten M.S.M."/>
            <person name="Mascher T."/>
            <person name="Medema M.H."/>
            <person name="Devos D.P."/>
            <person name="Kaster A.-K."/>
            <person name="Ovreas L."/>
            <person name="Rohde M."/>
            <person name="Galperin M.Y."/>
            <person name="Jogler C."/>
        </authorList>
    </citation>
    <scope>NUCLEOTIDE SEQUENCE [LARGE SCALE GENOMIC DNA]</scope>
    <source>
        <strain evidence="2 3">ETA_A1</strain>
    </source>
</reference>
<accession>A0A517XQ98</accession>
<proteinExistence type="predicted"/>
<dbReference type="EMBL" id="CP036273">
    <property type="protein sequence ID" value="QDU19683.1"/>
    <property type="molecule type" value="Genomic_DNA"/>
</dbReference>
<name>A0A517XQ98_9BACT</name>
<dbReference type="KEGG" id="uli:ETAA1_16130"/>
<sequence length="50" mass="5344">MVAAVSQSVDATARAMGADPQTARHYLDAARAFDGSGIQKWAADLLRPRE</sequence>
<dbReference type="AlphaFoldDB" id="A0A517XQ98"/>
<dbReference type="Proteomes" id="UP000319576">
    <property type="component" value="Chromosome"/>
</dbReference>